<feature type="domain" description="RecA family profile 1" evidence="14">
    <location>
        <begin position="66"/>
        <end position="215"/>
    </location>
</feature>
<dbReference type="SUPFAM" id="SSF52540">
    <property type="entry name" value="P-loop containing nucleoside triphosphate hydrolases"/>
    <property type="match status" value="1"/>
</dbReference>
<dbReference type="Pfam" id="PF18073">
    <property type="entry name" value="Zn_ribbon_LapB"/>
    <property type="match status" value="1"/>
</dbReference>
<keyword evidence="2 11" id="KW-0547">Nucleotide-binding</keyword>
<dbReference type="GO" id="GO:0140664">
    <property type="term" value="F:ATP-dependent DNA damage sensor activity"/>
    <property type="evidence" value="ECO:0007669"/>
    <property type="project" value="InterPro"/>
</dbReference>
<keyword evidence="9 11" id="KW-0238">DNA-binding</keyword>
<evidence type="ECO:0000256" key="1">
    <source>
        <dbReference type="ARBA" id="ARBA00022723"/>
    </source>
</evidence>
<dbReference type="Pfam" id="PF06745">
    <property type="entry name" value="ATPase"/>
    <property type="match status" value="1"/>
</dbReference>
<keyword evidence="3 11" id="KW-0227">DNA damage</keyword>
<dbReference type="PRINTS" id="PR01874">
    <property type="entry name" value="DNAREPAIRADA"/>
</dbReference>
<comment type="similarity">
    <text evidence="11 13">Belongs to the RecA family. RadA subfamily.</text>
</comment>
<dbReference type="InterPro" id="IPR027417">
    <property type="entry name" value="P-loop_NTPase"/>
</dbReference>
<evidence type="ECO:0000256" key="5">
    <source>
        <dbReference type="ARBA" id="ARBA00022801"/>
    </source>
</evidence>
<dbReference type="FunFam" id="3.40.50.300:FF:000050">
    <property type="entry name" value="DNA repair protein RadA"/>
    <property type="match status" value="1"/>
</dbReference>
<dbReference type="GO" id="GO:0000725">
    <property type="term" value="P:recombinational repair"/>
    <property type="evidence" value="ECO:0007669"/>
    <property type="project" value="UniProtKB-UniRule"/>
</dbReference>
<keyword evidence="8 11" id="KW-0346">Stress response</keyword>
<evidence type="ECO:0000256" key="8">
    <source>
        <dbReference type="ARBA" id="ARBA00023016"/>
    </source>
</evidence>
<dbReference type="InterPro" id="IPR014774">
    <property type="entry name" value="KaiC-like_dom"/>
</dbReference>
<dbReference type="RefSeq" id="WP_009892524.1">
    <property type="nucleotide sequence ID" value="NC_013315.1"/>
</dbReference>
<evidence type="ECO:0000256" key="12">
    <source>
        <dbReference type="NCBIfam" id="TIGR00416"/>
    </source>
</evidence>
<dbReference type="HAMAP" id="MF_01498">
    <property type="entry name" value="RadA_bact"/>
    <property type="match status" value="1"/>
</dbReference>
<dbReference type="GO" id="GO:0005829">
    <property type="term" value="C:cytosol"/>
    <property type="evidence" value="ECO:0007669"/>
    <property type="project" value="TreeGrafter"/>
</dbReference>
<dbReference type="PROSITE" id="PS50162">
    <property type="entry name" value="RECA_2"/>
    <property type="match status" value="1"/>
</dbReference>
<evidence type="ECO:0000256" key="10">
    <source>
        <dbReference type="ARBA" id="ARBA00023204"/>
    </source>
</evidence>
<dbReference type="InterPro" id="IPR014721">
    <property type="entry name" value="Ribsml_uS5_D2-typ_fold_subgr"/>
</dbReference>
<evidence type="ECO:0000256" key="13">
    <source>
        <dbReference type="RuleBase" id="RU003555"/>
    </source>
</evidence>
<dbReference type="CDD" id="cd01121">
    <property type="entry name" value="RadA_SMS_N"/>
    <property type="match status" value="1"/>
</dbReference>
<protein>
    <recommendedName>
        <fullName evidence="11 12">DNA repair protein RadA</fullName>
    </recommendedName>
</protein>
<name>A0A0H3MY09_CLODC</name>
<evidence type="ECO:0000256" key="11">
    <source>
        <dbReference type="HAMAP-Rule" id="MF_01498"/>
    </source>
</evidence>
<feature type="binding site" evidence="11">
    <location>
        <begin position="95"/>
        <end position="102"/>
    </location>
    <ligand>
        <name>ATP</name>
        <dbReference type="ChEBI" id="CHEBI:30616"/>
    </ligand>
</feature>
<keyword evidence="4 13" id="KW-0863">Zinc-finger</keyword>
<evidence type="ECO:0000259" key="14">
    <source>
        <dbReference type="PROSITE" id="PS50162"/>
    </source>
</evidence>
<dbReference type="PANTHER" id="PTHR32472:SF10">
    <property type="entry name" value="DNA REPAIR PROTEIN RADA-LIKE PROTEIN"/>
    <property type="match status" value="1"/>
</dbReference>
<keyword evidence="5" id="KW-0378">Hydrolase</keyword>
<dbReference type="InterPro" id="IPR004504">
    <property type="entry name" value="DNA_repair_RadA"/>
</dbReference>
<evidence type="ECO:0000313" key="16">
    <source>
        <dbReference type="Proteomes" id="UP000002068"/>
    </source>
</evidence>
<reference evidence="15 16" key="1">
    <citation type="journal article" date="2009" name="Genome Biol.">
        <title>Comparative genome and phenotypic analysis of Clostridium difficile 027 strains provides insight into the evolution of a hypervirulent bacterium.</title>
        <authorList>
            <person name="Stabler R.A."/>
            <person name="He M."/>
            <person name="Dawson L."/>
            <person name="Martin M."/>
            <person name="Valiente E."/>
            <person name="Corton C."/>
            <person name="Lawley T.D."/>
            <person name="Sebaihia M."/>
            <person name="Quail M.A."/>
            <person name="Rose G."/>
            <person name="Gerding D.N."/>
            <person name="Gibert M."/>
            <person name="Popoff M.R."/>
            <person name="Parkhill J."/>
            <person name="Dougan G."/>
            <person name="Wren B.W."/>
        </authorList>
    </citation>
    <scope>NUCLEOTIDE SEQUENCE [LARGE SCALE GENOMIC DNA]</scope>
    <source>
        <strain evidence="15 16">CD196</strain>
    </source>
</reference>
<sequence length="457" mass="50273">MAKIKTKYVCQSCGYETAKWLGKCPECTKWNTFVEEIDQKSTKKEVFIIDKSSSKPVSINSIESKEEERFTTDINELDRVLGGGIVKGSLVLVGGDPGIGKSTLLIQVSSNVANLGKTVLYITGEESESQIKMRAKRLGINSENLYIFAENNLSIIESYLESVNPELIILDSIQTVFSPEISSAPGTVSQIKEGTSKFMKISKKMGISTFIVGHVTKEGSLAGPKLLEHMVDTVLYFEGERYNTYRLVRAVKNRFGSTNELGVFEMRDLGLVELDNPSKILISEKPKDVAGSVIISTVEGTRPMLLELQALVSPTSFGIPKRTSTGVDYNRVGMLLAVLEKRVGLQIQNQDVYINIVGGIKINEPSIDLGIAISVASSFRNIPIDENIAVTGEVGLTGEVRAVSFIEKRIAECKKLGFKKIVVPRSNYDVVKETKGIEIWPVDNLRQAINIVLGRNQ</sequence>
<dbReference type="InterPro" id="IPR041166">
    <property type="entry name" value="Rubredoxin_2"/>
</dbReference>
<dbReference type="Gene3D" id="3.30.230.10">
    <property type="match status" value="1"/>
</dbReference>
<proteinExistence type="inferred from homology"/>
<dbReference type="AlphaFoldDB" id="A0A0H3MY09"/>
<dbReference type="SUPFAM" id="SSF54211">
    <property type="entry name" value="Ribosomal protein S5 domain 2-like"/>
    <property type="match status" value="1"/>
</dbReference>
<keyword evidence="6 13" id="KW-0862">Zinc</keyword>
<comment type="function">
    <text evidence="13">DNA-dependent ATPase involved in processing of recombination intermediates, plays a role in repairing DNA breaks. Stimulates the branch migration of RecA-mediated strand transfer reactions, allowing the 3' invading strand to extend heteroduplex DNA faster. Binds ssDNA in the presence of ADP but not other nucleotides, has ATPase activity that is stimulated by ssDNA and various branched DNA structures, but inhibited by SSB. Does not have RecA's homology-searching function.</text>
</comment>
<dbReference type="GO" id="GO:0016787">
    <property type="term" value="F:hydrolase activity"/>
    <property type="evidence" value="ECO:0007669"/>
    <property type="project" value="UniProtKB-KW"/>
</dbReference>
<dbReference type="GO" id="GO:0003684">
    <property type="term" value="F:damaged DNA binding"/>
    <property type="evidence" value="ECO:0007669"/>
    <property type="project" value="InterPro"/>
</dbReference>
<dbReference type="Gene3D" id="3.40.50.300">
    <property type="entry name" value="P-loop containing nucleotide triphosphate hydrolases"/>
    <property type="match status" value="1"/>
</dbReference>
<gene>
    <name evidence="11 15" type="primary">radA</name>
    <name evidence="15" type="ordered locus">CD196_0028</name>
</gene>
<dbReference type="EMBL" id="FN538970">
    <property type="protein sequence ID" value="CBA60090.1"/>
    <property type="molecule type" value="Genomic_DNA"/>
</dbReference>
<dbReference type="SMART" id="SM00382">
    <property type="entry name" value="AAA"/>
    <property type="match status" value="1"/>
</dbReference>
<dbReference type="PANTHER" id="PTHR32472">
    <property type="entry name" value="DNA REPAIR PROTEIN RADA"/>
    <property type="match status" value="1"/>
</dbReference>
<evidence type="ECO:0000313" key="15">
    <source>
        <dbReference type="EMBL" id="CBA60090.1"/>
    </source>
</evidence>
<dbReference type="GO" id="GO:0008270">
    <property type="term" value="F:zinc ion binding"/>
    <property type="evidence" value="ECO:0007669"/>
    <property type="project" value="UniProtKB-KW"/>
</dbReference>
<evidence type="ECO:0000256" key="2">
    <source>
        <dbReference type="ARBA" id="ARBA00022741"/>
    </source>
</evidence>
<comment type="domain">
    <text evidence="11">The middle region has homology to RecA with ATPase motifs including the RadA KNRFG motif, while the C-terminus is homologous to Lon protease.</text>
</comment>
<dbReference type="Proteomes" id="UP000002068">
    <property type="component" value="Chromosome"/>
</dbReference>
<dbReference type="KEGG" id="cdc:CD196_0028"/>
<dbReference type="NCBIfam" id="TIGR00416">
    <property type="entry name" value="sms"/>
    <property type="match status" value="1"/>
</dbReference>
<organism evidence="15 16">
    <name type="scientific">Clostridioides difficile (strain CD196)</name>
    <name type="common">Peptoclostridium difficile</name>
    <dbReference type="NCBI Taxonomy" id="645462"/>
    <lineage>
        <taxon>Bacteria</taxon>
        <taxon>Bacillati</taxon>
        <taxon>Bacillota</taxon>
        <taxon>Clostridia</taxon>
        <taxon>Peptostreptococcales</taxon>
        <taxon>Peptostreptococcaceae</taxon>
        <taxon>Clostridioides</taxon>
    </lineage>
</organism>
<dbReference type="GO" id="GO:0005524">
    <property type="term" value="F:ATP binding"/>
    <property type="evidence" value="ECO:0007669"/>
    <property type="project" value="UniProtKB-UniRule"/>
</dbReference>
<feature type="short sequence motif" description="RadA KNRFG motif" evidence="11">
    <location>
        <begin position="252"/>
        <end position="256"/>
    </location>
</feature>
<evidence type="ECO:0000256" key="3">
    <source>
        <dbReference type="ARBA" id="ARBA00022763"/>
    </source>
</evidence>
<dbReference type="Pfam" id="PF13541">
    <property type="entry name" value="ChlI"/>
    <property type="match status" value="1"/>
</dbReference>
<keyword evidence="10 11" id="KW-0234">DNA repair</keyword>
<feature type="region of interest" description="Lon-protease-like" evidence="11">
    <location>
        <begin position="351"/>
        <end position="457"/>
    </location>
</feature>
<keyword evidence="1 11" id="KW-0479">Metal-binding</keyword>
<comment type="function">
    <text evidence="11">Plays a role in repairing double-strand DNA breaks, probably involving stabilizing or processing branched DNA or blocked replication forks.</text>
</comment>
<dbReference type="HOGENOM" id="CLU_018264_0_1_9"/>
<evidence type="ECO:0000256" key="7">
    <source>
        <dbReference type="ARBA" id="ARBA00022840"/>
    </source>
</evidence>
<dbReference type="InterPro" id="IPR020568">
    <property type="entry name" value="Ribosomal_Su5_D2-typ_SF"/>
</dbReference>
<dbReference type="InterPro" id="IPR020588">
    <property type="entry name" value="RecA_ATP-bd"/>
</dbReference>
<evidence type="ECO:0000256" key="9">
    <source>
        <dbReference type="ARBA" id="ARBA00023125"/>
    </source>
</evidence>
<evidence type="ECO:0000256" key="6">
    <source>
        <dbReference type="ARBA" id="ARBA00022833"/>
    </source>
</evidence>
<evidence type="ECO:0000256" key="4">
    <source>
        <dbReference type="ARBA" id="ARBA00022771"/>
    </source>
</evidence>
<dbReference type="InterPro" id="IPR003593">
    <property type="entry name" value="AAA+_ATPase"/>
</dbReference>
<keyword evidence="7 11" id="KW-0067">ATP-binding</keyword>
<accession>A0A0H3MY09</accession>